<proteinExistence type="predicted"/>
<name>B4JWI6_DROGR</name>
<dbReference type="EMBL" id="CH916375">
    <property type="protein sequence ID" value="EDV98324.1"/>
    <property type="molecule type" value="Genomic_DNA"/>
</dbReference>
<dbReference type="AlphaFoldDB" id="B4JWI6"/>
<evidence type="ECO:0000256" key="1">
    <source>
        <dbReference type="SAM" id="MobiDB-lite"/>
    </source>
</evidence>
<protein>
    <submittedName>
        <fullName evidence="2">GH23047</fullName>
    </submittedName>
</protein>
<feature type="compositionally biased region" description="Polar residues" evidence="1">
    <location>
        <begin position="1"/>
        <end position="14"/>
    </location>
</feature>
<feature type="region of interest" description="Disordered" evidence="1">
    <location>
        <begin position="1"/>
        <end position="21"/>
    </location>
</feature>
<feature type="region of interest" description="Disordered" evidence="1">
    <location>
        <begin position="37"/>
        <end position="62"/>
    </location>
</feature>
<evidence type="ECO:0000313" key="2">
    <source>
        <dbReference type="EMBL" id="EDV98324.1"/>
    </source>
</evidence>
<organism evidence="3">
    <name type="scientific">Drosophila grimshawi</name>
    <name type="common">Hawaiian fruit fly</name>
    <name type="synonym">Idiomyia grimshawi</name>
    <dbReference type="NCBI Taxonomy" id="7222"/>
    <lineage>
        <taxon>Eukaryota</taxon>
        <taxon>Metazoa</taxon>
        <taxon>Ecdysozoa</taxon>
        <taxon>Arthropoda</taxon>
        <taxon>Hexapoda</taxon>
        <taxon>Insecta</taxon>
        <taxon>Pterygota</taxon>
        <taxon>Neoptera</taxon>
        <taxon>Endopterygota</taxon>
        <taxon>Diptera</taxon>
        <taxon>Brachycera</taxon>
        <taxon>Muscomorpha</taxon>
        <taxon>Ephydroidea</taxon>
        <taxon>Drosophilidae</taxon>
        <taxon>Drosophila</taxon>
        <taxon>Hawaiian Drosophila</taxon>
    </lineage>
</organism>
<sequence length="147" mass="16883">MKTQVNSIDSSVANNPLLRRIQPRGKPANFVALYGPKLQQACEESEDDTDNEDEEENEDDGDHVIVTSCSISREEELEHRKAVAIVAMKRERVYTSQEQQHSDELDLRSVMDILAKFYDHNPLELKAMKVVELQQHHHHPQSLSSTY</sequence>
<gene>
    <name evidence="2" type="primary">Dgri\GH23047</name>
    <name evidence="2" type="ORF">Dgri_GH23047</name>
</gene>
<dbReference type="Proteomes" id="UP000001070">
    <property type="component" value="Unassembled WGS sequence"/>
</dbReference>
<dbReference type="HOGENOM" id="CLU_1769989_0_0_1"/>
<accession>B4JWI6</accession>
<dbReference type="InParanoid" id="B4JWI6"/>
<feature type="compositionally biased region" description="Acidic residues" evidence="1">
    <location>
        <begin position="43"/>
        <end position="61"/>
    </location>
</feature>
<reference evidence="2 3" key="1">
    <citation type="journal article" date="2007" name="Nature">
        <title>Evolution of genes and genomes on the Drosophila phylogeny.</title>
        <authorList>
            <consortium name="Drosophila 12 Genomes Consortium"/>
            <person name="Clark A.G."/>
            <person name="Eisen M.B."/>
            <person name="Smith D.R."/>
            <person name="Bergman C.M."/>
            <person name="Oliver B."/>
            <person name="Markow T.A."/>
            <person name="Kaufman T.C."/>
            <person name="Kellis M."/>
            <person name="Gelbart W."/>
            <person name="Iyer V.N."/>
            <person name="Pollard D.A."/>
            <person name="Sackton T.B."/>
            <person name="Larracuente A.M."/>
            <person name="Singh N.D."/>
            <person name="Abad J.P."/>
            <person name="Abt D.N."/>
            <person name="Adryan B."/>
            <person name="Aguade M."/>
            <person name="Akashi H."/>
            <person name="Anderson W.W."/>
            <person name="Aquadro C.F."/>
            <person name="Ardell D.H."/>
            <person name="Arguello R."/>
            <person name="Artieri C.G."/>
            <person name="Barbash D.A."/>
            <person name="Barker D."/>
            <person name="Barsanti P."/>
            <person name="Batterham P."/>
            <person name="Batzoglou S."/>
            <person name="Begun D."/>
            <person name="Bhutkar A."/>
            <person name="Blanco E."/>
            <person name="Bosak S.A."/>
            <person name="Bradley R.K."/>
            <person name="Brand A.D."/>
            <person name="Brent M.R."/>
            <person name="Brooks A.N."/>
            <person name="Brown R.H."/>
            <person name="Butlin R.K."/>
            <person name="Caggese C."/>
            <person name="Calvi B.R."/>
            <person name="Bernardo de Carvalho A."/>
            <person name="Caspi A."/>
            <person name="Castrezana S."/>
            <person name="Celniker S.E."/>
            <person name="Chang J.L."/>
            <person name="Chapple C."/>
            <person name="Chatterji S."/>
            <person name="Chinwalla A."/>
            <person name="Civetta A."/>
            <person name="Clifton S.W."/>
            <person name="Comeron J.M."/>
            <person name="Costello J.C."/>
            <person name="Coyne J.A."/>
            <person name="Daub J."/>
            <person name="David R.G."/>
            <person name="Delcher A.L."/>
            <person name="Delehaunty K."/>
            <person name="Do C.B."/>
            <person name="Ebling H."/>
            <person name="Edwards K."/>
            <person name="Eickbush T."/>
            <person name="Evans J.D."/>
            <person name="Filipski A."/>
            <person name="Findeiss S."/>
            <person name="Freyhult E."/>
            <person name="Fulton L."/>
            <person name="Fulton R."/>
            <person name="Garcia A.C."/>
            <person name="Gardiner A."/>
            <person name="Garfield D.A."/>
            <person name="Garvin B.E."/>
            <person name="Gibson G."/>
            <person name="Gilbert D."/>
            <person name="Gnerre S."/>
            <person name="Godfrey J."/>
            <person name="Good R."/>
            <person name="Gotea V."/>
            <person name="Gravely B."/>
            <person name="Greenberg A.J."/>
            <person name="Griffiths-Jones S."/>
            <person name="Gross S."/>
            <person name="Guigo R."/>
            <person name="Gustafson E.A."/>
            <person name="Haerty W."/>
            <person name="Hahn M.W."/>
            <person name="Halligan D.L."/>
            <person name="Halpern A.L."/>
            <person name="Halter G.M."/>
            <person name="Han M.V."/>
            <person name="Heger A."/>
            <person name="Hillier L."/>
            <person name="Hinrichs A.S."/>
            <person name="Holmes I."/>
            <person name="Hoskins R.A."/>
            <person name="Hubisz M.J."/>
            <person name="Hultmark D."/>
            <person name="Huntley M.A."/>
            <person name="Jaffe D.B."/>
            <person name="Jagadeeshan S."/>
            <person name="Jeck W.R."/>
            <person name="Johnson J."/>
            <person name="Jones C.D."/>
            <person name="Jordan W.C."/>
            <person name="Karpen G.H."/>
            <person name="Kataoka E."/>
            <person name="Keightley P.D."/>
            <person name="Kheradpour P."/>
            <person name="Kirkness E.F."/>
            <person name="Koerich L.B."/>
            <person name="Kristiansen K."/>
            <person name="Kudrna D."/>
            <person name="Kulathinal R.J."/>
            <person name="Kumar S."/>
            <person name="Kwok R."/>
            <person name="Lander E."/>
            <person name="Langley C.H."/>
            <person name="Lapoint R."/>
            <person name="Lazzaro B.P."/>
            <person name="Lee S.J."/>
            <person name="Levesque L."/>
            <person name="Li R."/>
            <person name="Lin C.F."/>
            <person name="Lin M.F."/>
            <person name="Lindblad-Toh K."/>
            <person name="Llopart A."/>
            <person name="Long M."/>
            <person name="Low L."/>
            <person name="Lozovsky E."/>
            <person name="Lu J."/>
            <person name="Luo M."/>
            <person name="Machado C.A."/>
            <person name="Makalowski W."/>
            <person name="Marzo M."/>
            <person name="Matsuda M."/>
            <person name="Matzkin L."/>
            <person name="McAllister B."/>
            <person name="McBride C.S."/>
            <person name="McKernan B."/>
            <person name="McKernan K."/>
            <person name="Mendez-Lago M."/>
            <person name="Minx P."/>
            <person name="Mollenhauer M.U."/>
            <person name="Montooth K."/>
            <person name="Mount S.M."/>
            <person name="Mu X."/>
            <person name="Myers E."/>
            <person name="Negre B."/>
            <person name="Newfeld S."/>
            <person name="Nielsen R."/>
            <person name="Noor M.A."/>
            <person name="O'Grady P."/>
            <person name="Pachter L."/>
            <person name="Papaceit M."/>
            <person name="Parisi M.J."/>
            <person name="Parisi M."/>
            <person name="Parts L."/>
            <person name="Pedersen J.S."/>
            <person name="Pesole G."/>
            <person name="Phillippy A.M."/>
            <person name="Ponting C.P."/>
            <person name="Pop M."/>
            <person name="Porcelli D."/>
            <person name="Powell J.R."/>
            <person name="Prohaska S."/>
            <person name="Pruitt K."/>
            <person name="Puig M."/>
            <person name="Quesneville H."/>
            <person name="Ram K.R."/>
            <person name="Rand D."/>
            <person name="Rasmussen M.D."/>
            <person name="Reed L.K."/>
            <person name="Reenan R."/>
            <person name="Reily A."/>
            <person name="Remington K.A."/>
            <person name="Rieger T.T."/>
            <person name="Ritchie M.G."/>
            <person name="Robin C."/>
            <person name="Rogers Y.H."/>
            <person name="Rohde C."/>
            <person name="Rozas J."/>
            <person name="Rubenfield M.J."/>
            <person name="Ruiz A."/>
            <person name="Russo S."/>
            <person name="Salzberg S.L."/>
            <person name="Sanchez-Gracia A."/>
            <person name="Saranga D.J."/>
            <person name="Sato H."/>
            <person name="Schaeffer S.W."/>
            <person name="Schatz M.C."/>
            <person name="Schlenke T."/>
            <person name="Schwartz R."/>
            <person name="Segarra C."/>
            <person name="Singh R.S."/>
            <person name="Sirot L."/>
            <person name="Sirota M."/>
            <person name="Sisneros N.B."/>
            <person name="Smith C.D."/>
            <person name="Smith T.F."/>
            <person name="Spieth J."/>
            <person name="Stage D.E."/>
            <person name="Stark A."/>
            <person name="Stephan W."/>
            <person name="Strausberg R.L."/>
            <person name="Strempel S."/>
            <person name="Sturgill D."/>
            <person name="Sutton G."/>
            <person name="Sutton G.G."/>
            <person name="Tao W."/>
            <person name="Teichmann S."/>
            <person name="Tobari Y.N."/>
            <person name="Tomimura Y."/>
            <person name="Tsolas J.M."/>
            <person name="Valente V.L."/>
            <person name="Venter E."/>
            <person name="Venter J.C."/>
            <person name="Vicario S."/>
            <person name="Vieira F.G."/>
            <person name="Vilella A.J."/>
            <person name="Villasante A."/>
            <person name="Walenz B."/>
            <person name="Wang J."/>
            <person name="Wasserman M."/>
            <person name="Watts T."/>
            <person name="Wilson D."/>
            <person name="Wilson R.K."/>
            <person name="Wing R.A."/>
            <person name="Wolfner M.F."/>
            <person name="Wong A."/>
            <person name="Wong G.K."/>
            <person name="Wu C.I."/>
            <person name="Wu G."/>
            <person name="Yamamoto D."/>
            <person name="Yang H.P."/>
            <person name="Yang S.P."/>
            <person name="Yorke J.A."/>
            <person name="Yoshida K."/>
            <person name="Zdobnov E."/>
            <person name="Zhang P."/>
            <person name="Zhang Y."/>
            <person name="Zimin A.V."/>
            <person name="Baldwin J."/>
            <person name="Abdouelleil A."/>
            <person name="Abdulkadir J."/>
            <person name="Abebe A."/>
            <person name="Abera B."/>
            <person name="Abreu J."/>
            <person name="Acer S.C."/>
            <person name="Aftuck L."/>
            <person name="Alexander A."/>
            <person name="An P."/>
            <person name="Anderson E."/>
            <person name="Anderson S."/>
            <person name="Arachi H."/>
            <person name="Azer M."/>
            <person name="Bachantsang P."/>
            <person name="Barry A."/>
            <person name="Bayul T."/>
            <person name="Berlin A."/>
            <person name="Bessette D."/>
            <person name="Bloom T."/>
            <person name="Blye J."/>
            <person name="Boguslavskiy L."/>
            <person name="Bonnet C."/>
            <person name="Boukhgalter B."/>
            <person name="Bourzgui I."/>
            <person name="Brown A."/>
            <person name="Cahill P."/>
            <person name="Channer S."/>
            <person name="Cheshatsang Y."/>
            <person name="Chuda L."/>
            <person name="Citroen M."/>
            <person name="Collymore A."/>
            <person name="Cooke P."/>
            <person name="Costello M."/>
            <person name="D'Aco K."/>
            <person name="Daza R."/>
            <person name="De Haan G."/>
            <person name="DeGray S."/>
            <person name="DeMaso C."/>
            <person name="Dhargay N."/>
            <person name="Dooley K."/>
            <person name="Dooley E."/>
            <person name="Doricent M."/>
            <person name="Dorje P."/>
            <person name="Dorjee K."/>
            <person name="Dupes A."/>
            <person name="Elong R."/>
            <person name="Falk J."/>
            <person name="Farina A."/>
            <person name="Faro S."/>
            <person name="Ferguson D."/>
            <person name="Fisher S."/>
            <person name="Foley C.D."/>
            <person name="Franke A."/>
            <person name="Friedrich D."/>
            <person name="Gadbois L."/>
            <person name="Gearin G."/>
            <person name="Gearin C.R."/>
            <person name="Giannoukos G."/>
            <person name="Goode T."/>
            <person name="Graham J."/>
            <person name="Grandbois E."/>
            <person name="Grewal S."/>
            <person name="Gyaltsen K."/>
            <person name="Hafez N."/>
            <person name="Hagos B."/>
            <person name="Hall J."/>
            <person name="Henson C."/>
            <person name="Hollinger A."/>
            <person name="Honan T."/>
            <person name="Huard M.D."/>
            <person name="Hughes L."/>
            <person name="Hurhula B."/>
            <person name="Husby M.E."/>
            <person name="Kamat A."/>
            <person name="Kanga B."/>
            <person name="Kashin S."/>
            <person name="Khazanovich D."/>
            <person name="Kisner P."/>
            <person name="Lance K."/>
            <person name="Lara M."/>
            <person name="Lee W."/>
            <person name="Lennon N."/>
            <person name="Letendre F."/>
            <person name="LeVine R."/>
            <person name="Lipovsky A."/>
            <person name="Liu X."/>
            <person name="Liu J."/>
            <person name="Liu S."/>
            <person name="Lokyitsang T."/>
            <person name="Lokyitsang Y."/>
            <person name="Lubonja R."/>
            <person name="Lui A."/>
            <person name="MacDonald P."/>
            <person name="Magnisalis V."/>
            <person name="Maru K."/>
            <person name="Matthews C."/>
            <person name="McCusker W."/>
            <person name="McDonough S."/>
            <person name="Mehta T."/>
            <person name="Meldrim J."/>
            <person name="Meneus L."/>
            <person name="Mihai O."/>
            <person name="Mihalev A."/>
            <person name="Mihova T."/>
            <person name="Mittelman R."/>
            <person name="Mlenga V."/>
            <person name="Montmayeur A."/>
            <person name="Mulrain L."/>
            <person name="Navidi A."/>
            <person name="Naylor J."/>
            <person name="Negash T."/>
            <person name="Nguyen T."/>
            <person name="Nguyen N."/>
            <person name="Nicol R."/>
            <person name="Norbu C."/>
            <person name="Norbu N."/>
            <person name="Novod N."/>
            <person name="O'Neill B."/>
            <person name="Osman S."/>
            <person name="Markiewicz E."/>
            <person name="Oyono O.L."/>
            <person name="Patti C."/>
            <person name="Phunkhang P."/>
            <person name="Pierre F."/>
            <person name="Priest M."/>
            <person name="Raghuraman S."/>
            <person name="Rege F."/>
            <person name="Reyes R."/>
            <person name="Rise C."/>
            <person name="Rogov P."/>
            <person name="Ross K."/>
            <person name="Ryan E."/>
            <person name="Settipalli S."/>
            <person name="Shea T."/>
            <person name="Sherpa N."/>
            <person name="Shi L."/>
            <person name="Shih D."/>
            <person name="Sparrow T."/>
            <person name="Spaulding J."/>
            <person name="Stalker J."/>
            <person name="Stange-Thomann N."/>
            <person name="Stavropoulos S."/>
            <person name="Stone C."/>
            <person name="Strader C."/>
            <person name="Tesfaye S."/>
            <person name="Thomson T."/>
            <person name="Thoulutsang Y."/>
            <person name="Thoulutsang D."/>
            <person name="Topham K."/>
            <person name="Topping I."/>
            <person name="Tsamla T."/>
            <person name="Vassiliev H."/>
            <person name="Vo A."/>
            <person name="Wangchuk T."/>
            <person name="Wangdi T."/>
            <person name="Weiand M."/>
            <person name="Wilkinson J."/>
            <person name="Wilson A."/>
            <person name="Yadav S."/>
            <person name="Young G."/>
            <person name="Yu Q."/>
            <person name="Zembek L."/>
            <person name="Zhong D."/>
            <person name="Zimmer A."/>
            <person name="Zwirko Z."/>
            <person name="Jaffe D.B."/>
            <person name="Alvarez P."/>
            <person name="Brockman W."/>
            <person name="Butler J."/>
            <person name="Chin C."/>
            <person name="Gnerre S."/>
            <person name="Grabherr M."/>
            <person name="Kleber M."/>
            <person name="Mauceli E."/>
            <person name="MacCallum I."/>
        </authorList>
    </citation>
    <scope>NUCLEOTIDE SEQUENCE [LARGE SCALE GENOMIC DNA]</scope>
    <source>
        <strain evidence="3">Tucson 15287-2541.00</strain>
    </source>
</reference>
<keyword evidence="3" id="KW-1185">Reference proteome</keyword>
<evidence type="ECO:0000313" key="3">
    <source>
        <dbReference type="Proteomes" id="UP000001070"/>
    </source>
</evidence>